<evidence type="ECO:0000313" key="2">
    <source>
        <dbReference type="EMBL" id="PQO47573.1"/>
    </source>
</evidence>
<gene>
    <name evidence="2" type="ORF">C5Y93_02620</name>
</gene>
<organism evidence="2 3">
    <name type="scientific">Blastopirellula marina</name>
    <dbReference type="NCBI Taxonomy" id="124"/>
    <lineage>
        <taxon>Bacteria</taxon>
        <taxon>Pseudomonadati</taxon>
        <taxon>Planctomycetota</taxon>
        <taxon>Planctomycetia</taxon>
        <taxon>Pirellulales</taxon>
        <taxon>Pirellulaceae</taxon>
        <taxon>Blastopirellula</taxon>
    </lineage>
</organism>
<proteinExistence type="predicted"/>
<protein>
    <submittedName>
        <fullName evidence="2">Uncharacterized protein</fullName>
    </submittedName>
</protein>
<dbReference type="OrthoDB" id="8081825at2"/>
<sequence>MSRYDGKPFVRLIECYILSAIDELPEVYEKKLDEMGPALKETYNLDGNWRDVVAQVMEFPDSIDDELRGMWNHNQAIAAQKNQILSAEAFAQAVVDQNFPSEPETGAPELDVDGEEEQA</sequence>
<comment type="caution">
    <text evidence="2">The sequence shown here is derived from an EMBL/GenBank/DDBJ whole genome shotgun (WGS) entry which is preliminary data.</text>
</comment>
<name>A0A2S8GT26_9BACT</name>
<evidence type="ECO:0000256" key="1">
    <source>
        <dbReference type="SAM" id="MobiDB-lite"/>
    </source>
</evidence>
<dbReference type="EMBL" id="PUHZ01000004">
    <property type="protein sequence ID" value="PQO47573.1"/>
    <property type="molecule type" value="Genomic_DNA"/>
</dbReference>
<reference evidence="2 3" key="1">
    <citation type="submission" date="2018-02" db="EMBL/GenBank/DDBJ databases">
        <title>Comparative genomes isolates from brazilian mangrove.</title>
        <authorList>
            <person name="Araujo J.E."/>
            <person name="Taketani R.G."/>
            <person name="Silva M.C.P."/>
            <person name="Loureco M.V."/>
            <person name="Andreote F.D."/>
        </authorList>
    </citation>
    <scope>NUCLEOTIDE SEQUENCE [LARGE SCALE GENOMIC DNA]</scope>
    <source>
        <strain evidence="2 3">Nap-Phe MGV</strain>
    </source>
</reference>
<dbReference type="AlphaFoldDB" id="A0A2S8GT26"/>
<evidence type="ECO:0000313" key="3">
    <source>
        <dbReference type="Proteomes" id="UP000237819"/>
    </source>
</evidence>
<feature type="compositionally biased region" description="Acidic residues" evidence="1">
    <location>
        <begin position="110"/>
        <end position="119"/>
    </location>
</feature>
<dbReference type="RefSeq" id="WP_105333834.1">
    <property type="nucleotide sequence ID" value="NZ_PUHZ01000004.1"/>
</dbReference>
<dbReference type="Proteomes" id="UP000237819">
    <property type="component" value="Unassembled WGS sequence"/>
</dbReference>
<accession>A0A2S8GT26</accession>
<feature type="region of interest" description="Disordered" evidence="1">
    <location>
        <begin position="97"/>
        <end position="119"/>
    </location>
</feature>